<feature type="compositionally biased region" description="Basic and acidic residues" evidence="1">
    <location>
        <begin position="31"/>
        <end position="40"/>
    </location>
</feature>
<feature type="compositionally biased region" description="Basic and acidic residues" evidence="1">
    <location>
        <begin position="87"/>
        <end position="106"/>
    </location>
</feature>
<keyword evidence="3" id="KW-1185">Reference proteome</keyword>
<accession>A0AAD8PJV3</accession>
<feature type="region of interest" description="Disordered" evidence="1">
    <location>
        <begin position="31"/>
        <end position="199"/>
    </location>
</feature>
<reference evidence="2" key="1">
    <citation type="submission" date="2021-06" db="EMBL/GenBank/DDBJ databases">
        <title>Comparative genomics, transcriptomics and evolutionary studies reveal genomic signatures of adaptation to plant cell wall in hemibiotrophic fungi.</title>
        <authorList>
            <consortium name="DOE Joint Genome Institute"/>
            <person name="Baroncelli R."/>
            <person name="Diaz J.F."/>
            <person name="Benocci T."/>
            <person name="Peng M."/>
            <person name="Battaglia E."/>
            <person name="Haridas S."/>
            <person name="Andreopoulos W."/>
            <person name="Labutti K."/>
            <person name="Pangilinan J."/>
            <person name="Floch G.L."/>
            <person name="Makela M.R."/>
            <person name="Henrissat B."/>
            <person name="Grigoriev I.V."/>
            <person name="Crouch J.A."/>
            <person name="De Vries R.P."/>
            <person name="Sukno S.A."/>
            <person name="Thon M.R."/>
        </authorList>
    </citation>
    <scope>NUCLEOTIDE SEQUENCE</scope>
    <source>
        <strain evidence="2">CBS 125086</strain>
    </source>
</reference>
<dbReference type="GeneID" id="85445988"/>
<feature type="compositionally biased region" description="Basic and acidic residues" evidence="1">
    <location>
        <begin position="165"/>
        <end position="178"/>
    </location>
</feature>
<dbReference type="RefSeq" id="XP_060407327.1">
    <property type="nucleotide sequence ID" value="XM_060561748.1"/>
</dbReference>
<dbReference type="AlphaFoldDB" id="A0AAD8PJV3"/>
<proteinExistence type="predicted"/>
<feature type="compositionally biased region" description="Acidic residues" evidence="1">
    <location>
        <begin position="51"/>
        <end position="86"/>
    </location>
</feature>
<evidence type="ECO:0000313" key="2">
    <source>
        <dbReference type="EMBL" id="KAK1566107.1"/>
    </source>
</evidence>
<sequence length="229" mass="25933">MSRLSEDEEPWPQNWVSTERSLRSLLSKQVWKDLPERRDCTTMTQPINGNGEDENEKGEEEEEKVEEDGDDGCGDSDDNDGNEDEKDGERIKFHERRGADRGRETEMGADSDTDPQEAHPATVCTAGSKHGDDRRGGTKNAISNRSAWPFHLPFSQAVNAGHQSSTREDDTRQGDKHGYGQRGLPRGHELDSQKVEEETGVFSLEEIGECLEHMKRERRKKQREHGMGQ</sequence>
<evidence type="ECO:0000313" key="3">
    <source>
        <dbReference type="Proteomes" id="UP001230504"/>
    </source>
</evidence>
<name>A0AAD8PJV3_9PEZI</name>
<comment type="caution">
    <text evidence="2">The sequence shown here is derived from an EMBL/GenBank/DDBJ whole genome shotgun (WGS) entry which is preliminary data.</text>
</comment>
<dbReference type="Proteomes" id="UP001230504">
    <property type="component" value="Unassembled WGS sequence"/>
</dbReference>
<organism evidence="2 3">
    <name type="scientific">Colletotrichum navitas</name>
    <dbReference type="NCBI Taxonomy" id="681940"/>
    <lineage>
        <taxon>Eukaryota</taxon>
        <taxon>Fungi</taxon>
        <taxon>Dikarya</taxon>
        <taxon>Ascomycota</taxon>
        <taxon>Pezizomycotina</taxon>
        <taxon>Sordariomycetes</taxon>
        <taxon>Hypocreomycetidae</taxon>
        <taxon>Glomerellales</taxon>
        <taxon>Glomerellaceae</taxon>
        <taxon>Colletotrichum</taxon>
        <taxon>Colletotrichum graminicola species complex</taxon>
    </lineage>
</organism>
<evidence type="ECO:0000256" key="1">
    <source>
        <dbReference type="SAM" id="MobiDB-lite"/>
    </source>
</evidence>
<gene>
    <name evidence="2" type="ORF">LY79DRAFT_595091</name>
</gene>
<feature type="compositionally biased region" description="Basic and acidic residues" evidence="1">
    <location>
        <begin position="186"/>
        <end position="197"/>
    </location>
</feature>
<protein>
    <submittedName>
        <fullName evidence="2">Uncharacterized protein</fullName>
    </submittedName>
</protein>
<dbReference type="EMBL" id="JAHLJV010000161">
    <property type="protein sequence ID" value="KAK1566107.1"/>
    <property type="molecule type" value="Genomic_DNA"/>
</dbReference>